<dbReference type="InterPro" id="IPR028082">
    <property type="entry name" value="Peripla_BP_I"/>
</dbReference>
<protein>
    <submittedName>
        <fullName evidence="5">ABC-type branched-chain amino acid transport system, substrate-binding protein</fullName>
    </submittedName>
</protein>
<dbReference type="Proteomes" id="UP000192418">
    <property type="component" value="Unassembled WGS sequence"/>
</dbReference>
<evidence type="ECO:0000313" key="5">
    <source>
        <dbReference type="EMBL" id="SMC49589.1"/>
    </source>
</evidence>
<feature type="signal peptide" evidence="3">
    <location>
        <begin position="1"/>
        <end position="22"/>
    </location>
</feature>
<evidence type="ECO:0000256" key="1">
    <source>
        <dbReference type="ARBA" id="ARBA00010062"/>
    </source>
</evidence>
<name>A0A1W1ZMD7_9BACT</name>
<evidence type="ECO:0000259" key="4">
    <source>
        <dbReference type="Pfam" id="PF13458"/>
    </source>
</evidence>
<evidence type="ECO:0000313" key="6">
    <source>
        <dbReference type="Proteomes" id="UP000192418"/>
    </source>
</evidence>
<evidence type="ECO:0000256" key="2">
    <source>
        <dbReference type="ARBA" id="ARBA00022729"/>
    </source>
</evidence>
<dbReference type="STRING" id="1121400.SAMN02746065_10332"/>
<reference evidence="5 6" key="1">
    <citation type="submission" date="2017-04" db="EMBL/GenBank/DDBJ databases">
        <authorList>
            <person name="Afonso C.L."/>
            <person name="Miller P.J."/>
            <person name="Scott M.A."/>
            <person name="Spackman E."/>
            <person name="Goraichik I."/>
            <person name="Dimitrov K.M."/>
            <person name="Suarez D.L."/>
            <person name="Swayne D.E."/>
        </authorList>
    </citation>
    <scope>NUCLEOTIDE SEQUENCE [LARGE SCALE GENOMIC DNA]</scope>
    <source>
        <strain evidence="5 6">DSM 3385</strain>
    </source>
</reference>
<dbReference type="EMBL" id="FWXY01000003">
    <property type="protein sequence ID" value="SMC49589.1"/>
    <property type="molecule type" value="Genomic_DNA"/>
</dbReference>
<dbReference type="InterPro" id="IPR028081">
    <property type="entry name" value="Leu-bd"/>
</dbReference>
<dbReference type="PROSITE" id="PS51257">
    <property type="entry name" value="PROKAR_LIPOPROTEIN"/>
    <property type="match status" value="1"/>
</dbReference>
<evidence type="ECO:0000256" key="3">
    <source>
        <dbReference type="SAM" id="SignalP"/>
    </source>
</evidence>
<keyword evidence="6" id="KW-1185">Reference proteome</keyword>
<dbReference type="InterPro" id="IPR051010">
    <property type="entry name" value="BCAA_transport"/>
</dbReference>
<sequence>MNKKKCAWVTVLWILLVLSGCAKKTISPDPSLPPAGGQAATVPGNNGPTAAGNAAEIPSVASLVQRGGQLAGVGNYRAALDLYGVALPRAVGNDKNVILDSMESVLLRCDVDLLRGIKTGTDSQIPPSFVLYALGYRYAARGEKEISRDLLQSYLRQYPHGRRVDDARQLLEIITVKKSEGIKIGCLLPLSGKYAVFGKRALKGVQVAMARLIPRYGDKVRLIIRDTASDRDIALQRMQELVDDRVMGIVGPMVTAQDVAGVAQSHGIPMIAMTQKDTVVQTGDYVFSNFITPAMQVEALVSHAMGYLGVTHFAVLHPRDKYGRKLTDFFCDKVMERGGQVRKVVAYDGKKTDFSKEIKRVAGFDDPGIQASLRRSGGVGGTRGAGGYIVNFEALFIPDAPSRLALILPQLIYNDVTGVVLLGTNIWHHPSLVQQAGPYVRNAVITEGYFAHSDRQGARQFKNAFAGMFETPPKFIEAIAHDTVSMLLETVMDPGVTSAAALRDALSGTRIFDGATGKTMFDREGELHKELFFLTVKNGAFVEITH</sequence>
<dbReference type="SUPFAM" id="SSF53822">
    <property type="entry name" value="Periplasmic binding protein-like I"/>
    <property type="match status" value="1"/>
</dbReference>
<accession>A0A1W1ZMD7</accession>
<comment type="similarity">
    <text evidence="1">Belongs to the leucine-binding protein family.</text>
</comment>
<dbReference type="Gene3D" id="3.40.50.2300">
    <property type="match status" value="2"/>
</dbReference>
<feature type="domain" description="Leucine-binding protein" evidence="4">
    <location>
        <begin position="182"/>
        <end position="539"/>
    </location>
</feature>
<dbReference type="PANTHER" id="PTHR30483">
    <property type="entry name" value="LEUCINE-SPECIFIC-BINDING PROTEIN"/>
    <property type="match status" value="1"/>
</dbReference>
<feature type="chain" id="PRO_5011986398" evidence="3">
    <location>
        <begin position="23"/>
        <end position="546"/>
    </location>
</feature>
<dbReference type="PANTHER" id="PTHR30483:SF6">
    <property type="entry name" value="PERIPLASMIC BINDING PROTEIN OF ABC TRANSPORTER FOR NATURAL AMINO ACIDS"/>
    <property type="match status" value="1"/>
</dbReference>
<gene>
    <name evidence="5" type="ORF">SAMN02746065_10332</name>
</gene>
<dbReference type="CDD" id="cd06339">
    <property type="entry name" value="PBP1_YraM_LppC_lipoprotein-like"/>
    <property type="match status" value="1"/>
</dbReference>
<dbReference type="Pfam" id="PF13458">
    <property type="entry name" value="Peripla_BP_6"/>
    <property type="match status" value="1"/>
</dbReference>
<keyword evidence="2 3" id="KW-0732">Signal</keyword>
<proteinExistence type="inferred from homology"/>
<organism evidence="5 6">
    <name type="scientific">Desulfocicer vacuolatum DSM 3385</name>
    <dbReference type="NCBI Taxonomy" id="1121400"/>
    <lineage>
        <taxon>Bacteria</taxon>
        <taxon>Pseudomonadati</taxon>
        <taxon>Thermodesulfobacteriota</taxon>
        <taxon>Desulfobacteria</taxon>
        <taxon>Desulfobacterales</taxon>
        <taxon>Desulfobacteraceae</taxon>
        <taxon>Desulfocicer</taxon>
    </lineage>
</organism>
<dbReference type="AlphaFoldDB" id="A0A1W1ZMD7"/>